<dbReference type="GO" id="GO:0005975">
    <property type="term" value="P:carbohydrate metabolic process"/>
    <property type="evidence" value="ECO:0007669"/>
    <property type="project" value="InterPro"/>
</dbReference>
<dbReference type="InterPro" id="IPR004879">
    <property type="entry name" value="Ssp411-like_TRX"/>
</dbReference>
<dbReference type="PANTHER" id="PTHR42899:SF1">
    <property type="entry name" value="SPERMATOGENESIS-ASSOCIATED PROTEIN 20"/>
    <property type="match status" value="1"/>
</dbReference>
<dbReference type="InterPro" id="IPR024705">
    <property type="entry name" value="Ssp411"/>
</dbReference>
<comment type="caution">
    <text evidence="2">The sequence shown here is derived from an EMBL/GenBank/DDBJ whole genome shotgun (WGS) entry which is preliminary data.</text>
</comment>
<gene>
    <name evidence="2" type="ORF">DM484_29625</name>
</gene>
<dbReference type="InterPro" id="IPR008928">
    <property type="entry name" value="6-hairpin_glycosidase_sf"/>
</dbReference>
<dbReference type="AlphaFoldDB" id="A0A2W4QB74"/>
<sequence>MQNHYPANQLAQETSPYLLQHAHNPVAWHPWNEGALELARSEDKPILLSIGYSACHWCHVMAHESFEDSATAEKMNSLFVNIKVDREERPDLDKIYQLAHQLLSQRTGGWPLTIFLNPIDLVPFFTGTYFPNQSRHNLPAFVSVLEKVSNYYHENKHRLEQGKESIVKALNSQSENKGEFSVLDASLLTGVCKQIEYSFDPQWGGFGGAPKFPHATTLDFLLRHHARSGDSVALNMALVSLRKMAEGGIYDQIGGGFCRYSVDAEWNIPHFEKMLYDNGPLLTLYSQAWQLTGEDLFRKVATQTAEWALREMQAPEGAFYSSLDADSEGEEGRFYSWGRQDVKSLLTDQEYKVVSLHYGLDATPNFEGHWHLFVALPLETAATSLGVDIKRAEDLLDSARQKLFAQRQTRVHPDRDEKILTSWNALMIKGLTIAGRVLGREDFTVAACQAFDFLSKENFQGGKLLATWKEGRARFPAYLDDYAFLLDAALDLLQSRWDKSTLNFAIILADNLCTRFQDEAGGGFFFTGHDHEELIHRTKSMADESMPAGNGVAASALIRLGHFLGERRYLLAGEHTLKAAIKGMRSYPLAYSSMLSAFDEWSSPQQTIILRGSANIMEDWRRMALESYAPSRLCFAIPATETGLPGLLKERVATKTTDCVAYVCQGVECLPPLQSLEKFKILLKDWPSLS</sequence>
<evidence type="ECO:0000313" key="2">
    <source>
        <dbReference type="EMBL" id="PZN69472.1"/>
    </source>
</evidence>
<proteinExistence type="predicted"/>
<dbReference type="InterPro" id="IPR036249">
    <property type="entry name" value="Thioredoxin-like_sf"/>
</dbReference>
<dbReference type="CDD" id="cd02955">
    <property type="entry name" value="SSP411"/>
    <property type="match status" value="1"/>
</dbReference>
<dbReference type="Proteomes" id="UP000249396">
    <property type="component" value="Unassembled WGS sequence"/>
</dbReference>
<dbReference type="EMBL" id="QJPH01000576">
    <property type="protein sequence ID" value="PZN69472.1"/>
    <property type="molecule type" value="Genomic_DNA"/>
</dbReference>
<accession>A0A2W4QB74</accession>
<feature type="domain" description="Spermatogenesis-associated protein 20-like TRX" evidence="1">
    <location>
        <begin position="8"/>
        <end position="170"/>
    </location>
</feature>
<dbReference type="PIRSF" id="PIRSF006402">
    <property type="entry name" value="UCP006402_thioredoxin"/>
    <property type="match status" value="1"/>
</dbReference>
<dbReference type="Pfam" id="PF03190">
    <property type="entry name" value="Thioredox_DsbH"/>
    <property type="match status" value="1"/>
</dbReference>
<dbReference type="Gene3D" id="3.40.30.10">
    <property type="entry name" value="Glutaredoxin"/>
    <property type="match status" value="1"/>
</dbReference>
<protein>
    <submittedName>
        <fullName evidence="2">Thioredoxin domain-containing protein</fullName>
    </submittedName>
</protein>
<evidence type="ECO:0000259" key="1">
    <source>
        <dbReference type="Pfam" id="PF03190"/>
    </source>
</evidence>
<organism evidence="2 3">
    <name type="scientific">Candidatus Methylumidiphilus alinenensis</name>
    <dbReference type="NCBI Taxonomy" id="2202197"/>
    <lineage>
        <taxon>Bacteria</taxon>
        <taxon>Pseudomonadati</taxon>
        <taxon>Pseudomonadota</taxon>
        <taxon>Gammaproteobacteria</taxon>
        <taxon>Methylococcales</taxon>
        <taxon>Candidatus Methylumidiphilus</taxon>
    </lineage>
</organism>
<name>A0A2W4QB74_9GAMM</name>
<dbReference type="SUPFAM" id="SSF52833">
    <property type="entry name" value="Thioredoxin-like"/>
    <property type="match status" value="1"/>
</dbReference>
<reference evidence="2 3" key="1">
    <citation type="journal article" date="2018" name="Aquat. Microb. Ecol.">
        <title>Gammaproteobacterial methanotrophs dominate.</title>
        <authorList>
            <person name="Rissanen A.J."/>
            <person name="Saarenheimo J."/>
            <person name="Tiirola M."/>
            <person name="Peura S."/>
            <person name="Aalto S.L."/>
            <person name="Karvinen A."/>
            <person name="Nykanen H."/>
        </authorList>
    </citation>
    <scope>NUCLEOTIDE SEQUENCE [LARGE SCALE GENOMIC DNA]</scope>
    <source>
        <strain evidence="2">AMbin10</strain>
    </source>
</reference>
<dbReference type="SUPFAM" id="SSF48208">
    <property type="entry name" value="Six-hairpin glycosidases"/>
    <property type="match status" value="1"/>
</dbReference>
<dbReference type="PANTHER" id="PTHR42899">
    <property type="entry name" value="SPERMATOGENESIS-ASSOCIATED PROTEIN 20"/>
    <property type="match status" value="1"/>
</dbReference>
<evidence type="ECO:0000313" key="3">
    <source>
        <dbReference type="Proteomes" id="UP000249396"/>
    </source>
</evidence>